<keyword evidence="1" id="KW-0175">Coiled coil</keyword>
<accession>A0AAV2NRL7</accession>
<dbReference type="AlphaFoldDB" id="A0AAV2NRL7"/>
<sequence length="616" mass="70965">MSEITNNFTWTRQLECPPTVYNDSMKKILCKGVLELLWEDISNSAFPVAEACKIRKNILLYKLKHGLNDSTITSIKHLNQLRSKSKALQQQISTLEEEYEEQDHIVRQKMQRLKDIKDKCSIISTRKDFLKLKHDETSKQLKDCSDMRRVCQHLMPNISKDIDQQKLRENLDTIAGLRSTANKKQVWEKISSSLGNIDIHTLWTHLYQALSQDLDKLMKLETKNDSSSSTVASENIDIGIARACGQNICMISKRILSNAKIKTYQQRLIEFIESIESLSCNEDISTWLALTLEVKKLETEQAYLQNEVQKLKNNIQDNSLLNHDIARLTTDIETVDAQMDGYVKDIQQSIAIFNSTTSLILKAKEKLHYGLQKIAALQSDDYDPNCLNNALDIELDMFYNNLDLNALRKVMLKGDVGLYRHTICNLNKTSITTISPQCWRIKAYFPMIQMPIYCLIECYRNAIANIIYTKLHCSTSIKDIDQCTDRLVSREKCDYNSLELLSLAKVVCDQAREEIEHFDAVLKAWMCQEVQEAMALVETTVDNVSFKDWLQRYSLLLYMIQNDHSLMRLAAHAHNSPSAYPTSASHLQQNNFKFSAEWEKEFAGLSTYIFVPYICI</sequence>
<proteinExistence type="predicted"/>
<dbReference type="Proteomes" id="UP001497644">
    <property type="component" value="Chromosome 3"/>
</dbReference>
<name>A0AAV2NRL7_9HYME</name>
<protein>
    <submittedName>
        <fullName evidence="2">Uncharacterized protein</fullName>
    </submittedName>
</protein>
<evidence type="ECO:0000256" key="1">
    <source>
        <dbReference type="SAM" id="Coils"/>
    </source>
</evidence>
<gene>
    <name evidence="2" type="ORF">LPLAT_LOCUS8042</name>
</gene>
<dbReference type="EMBL" id="OZ034826">
    <property type="protein sequence ID" value="CAL1682178.1"/>
    <property type="molecule type" value="Genomic_DNA"/>
</dbReference>
<keyword evidence="3" id="KW-1185">Reference proteome</keyword>
<reference evidence="2" key="1">
    <citation type="submission" date="2024-04" db="EMBL/GenBank/DDBJ databases">
        <authorList>
            <consortium name="Molecular Ecology Group"/>
        </authorList>
    </citation>
    <scope>NUCLEOTIDE SEQUENCE</scope>
</reference>
<organism evidence="2 3">
    <name type="scientific">Lasius platythorax</name>
    <dbReference type="NCBI Taxonomy" id="488582"/>
    <lineage>
        <taxon>Eukaryota</taxon>
        <taxon>Metazoa</taxon>
        <taxon>Ecdysozoa</taxon>
        <taxon>Arthropoda</taxon>
        <taxon>Hexapoda</taxon>
        <taxon>Insecta</taxon>
        <taxon>Pterygota</taxon>
        <taxon>Neoptera</taxon>
        <taxon>Endopterygota</taxon>
        <taxon>Hymenoptera</taxon>
        <taxon>Apocrita</taxon>
        <taxon>Aculeata</taxon>
        <taxon>Formicoidea</taxon>
        <taxon>Formicidae</taxon>
        <taxon>Formicinae</taxon>
        <taxon>Lasius</taxon>
        <taxon>Lasius</taxon>
    </lineage>
</organism>
<evidence type="ECO:0000313" key="3">
    <source>
        <dbReference type="Proteomes" id="UP001497644"/>
    </source>
</evidence>
<evidence type="ECO:0000313" key="2">
    <source>
        <dbReference type="EMBL" id="CAL1682178.1"/>
    </source>
</evidence>
<feature type="coiled-coil region" evidence="1">
    <location>
        <begin position="78"/>
        <end position="105"/>
    </location>
</feature>